<name>A0A9P8PRT8_9ASCO</name>
<comment type="caution">
    <text evidence="4">The sequence shown here is derived from an EMBL/GenBank/DDBJ whole genome shotgun (WGS) entry which is preliminary data.</text>
</comment>
<evidence type="ECO:0000313" key="4">
    <source>
        <dbReference type="EMBL" id="KAH3676314.1"/>
    </source>
</evidence>
<dbReference type="EMBL" id="JAEUBF010000657">
    <property type="protein sequence ID" value="KAH3676314.1"/>
    <property type="molecule type" value="Genomic_DNA"/>
</dbReference>
<dbReference type="Proteomes" id="UP000769528">
    <property type="component" value="Unassembled WGS sequence"/>
</dbReference>
<accession>A0A9P8PRT8</accession>
<gene>
    <name evidence="4" type="ORF">WICMUC_002110</name>
</gene>
<dbReference type="GO" id="GO:0003723">
    <property type="term" value="F:RNA binding"/>
    <property type="evidence" value="ECO:0007669"/>
    <property type="project" value="TreeGrafter"/>
</dbReference>
<dbReference type="AlphaFoldDB" id="A0A9P8PRT8"/>
<dbReference type="GO" id="GO:0005655">
    <property type="term" value="C:nucleolar ribonuclease P complex"/>
    <property type="evidence" value="ECO:0007669"/>
    <property type="project" value="TreeGrafter"/>
</dbReference>
<dbReference type="Pfam" id="PF01876">
    <property type="entry name" value="RNase_P_p30"/>
    <property type="match status" value="1"/>
</dbReference>
<dbReference type="SUPFAM" id="SSF89550">
    <property type="entry name" value="PHP domain-like"/>
    <property type="match status" value="1"/>
</dbReference>
<dbReference type="Gene3D" id="3.20.20.140">
    <property type="entry name" value="Metal-dependent hydrolases"/>
    <property type="match status" value="1"/>
</dbReference>
<keyword evidence="5" id="KW-1185">Reference proteome</keyword>
<evidence type="ECO:0000256" key="2">
    <source>
        <dbReference type="ARBA" id="ARBA00007331"/>
    </source>
</evidence>
<dbReference type="GO" id="GO:0008033">
    <property type="term" value="P:tRNA processing"/>
    <property type="evidence" value="ECO:0007669"/>
    <property type="project" value="UniProtKB-KW"/>
</dbReference>
<dbReference type="InterPro" id="IPR016195">
    <property type="entry name" value="Pol/histidinol_Pase-like"/>
</dbReference>
<protein>
    <submittedName>
        <fullName evidence="4">Uncharacterized protein</fullName>
    </submittedName>
</protein>
<organism evidence="4 5">
    <name type="scientific">Wickerhamomyces mucosus</name>
    <dbReference type="NCBI Taxonomy" id="1378264"/>
    <lineage>
        <taxon>Eukaryota</taxon>
        <taxon>Fungi</taxon>
        <taxon>Dikarya</taxon>
        <taxon>Ascomycota</taxon>
        <taxon>Saccharomycotina</taxon>
        <taxon>Saccharomycetes</taxon>
        <taxon>Phaffomycetales</taxon>
        <taxon>Wickerhamomycetaceae</taxon>
        <taxon>Wickerhamomyces</taxon>
    </lineage>
</organism>
<proteinExistence type="inferred from homology"/>
<dbReference type="PANTHER" id="PTHR13031:SF0">
    <property type="entry name" value="RIBONUCLEASE P PROTEIN SUBUNIT P30"/>
    <property type="match status" value="1"/>
</dbReference>
<dbReference type="InterPro" id="IPR002738">
    <property type="entry name" value="RNase_P_p30"/>
</dbReference>
<comment type="similarity">
    <text evidence="2">Belongs to the eukaryotic/archaeal RNase P protein component 3 family.</text>
</comment>
<evidence type="ECO:0000256" key="3">
    <source>
        <dbReference type="ARBA" id="ARBA00022694"/>
    </source>
</evidence>
<reference evidence="4" key="2">
    <citation type="submission" date="2021-01" db="EMBL/GenBank/DDBJ databases">
        <authorList>
            <person name="Schikora-Tamarit M.A."/>
        </authorList>
    </citation>
    <scope>NUCLEOTIDE SEQUENCE</scope>
    <source>
        <strain evidence="4">CBS6341</strain>
    </source>
</reference>
<keyword evidence="3" id="KW-0819">tRNA processing</keyword>
<evidence type="ECO:0000313" key="5">
    <source>
        <dbReference type="Proteomes" id="UP000769528"/>
    </source>
</evidence>
<dbReference type="OrthoDB" id="17948at2759"/>
<sequence length="289" mass="33716">MLADLSIPWPVNDYSIITREQFINLKNRIIVLEELQYTHIVINFIINIHEIKIPSNNINPILNQLENFNKFDEFIKRGIKFFTRITIIIEHPNQGQNLSKFYSNFNIISILPKTEKALILACGNLDIDIITFDYNFKIPFFLKHKTIGGGIKKGIKFEICYSSLLSLNSIEKQCFINNFLQLVRSSRNQNLIVSSNSENCLKLRNFNNILNFLKNLGFKDSKILTNVEKVLLNSTLRLKSYKQTIMIGEDPINETNHHLKNPIKRHLNEIDNGEIFKIQLKKLKQKNLK</sequence>
<comment type="subcellular location">
    <subcellularLocation>
        <location evidence="1">Nucleus</location>
    </subcellularLocation>
</comment>
<evidence type="ECO:0000256" key="1">
    <source>
        <dbReference type="ARBA" id="ARBA00004123"/>
    </source>
</evidence>
<reference evidence="4" key="1">
    <citation type="journal article" date="2021" name="Open Biol.">
        <title>Shared evolutionary footprints suggest mitochondrial oxidative damage underlies multiple complex I losses in fungi.</title>
        <authorList>
            <person name="Schikora-Tamarit M.A."/>
            <person name="Marcet-Houben M."/>
            <person name="Nosek J."/>
            <person name="Gabaldon T."/>
        </authorList>
    </citation>
    <scope>NUCLEOTIDE SEQUENCE</scope>
    <source>
        <strain evidence="4">CBS6341</strain>
    </source>
</reference>
<dbReference type="PANTHER" id="PTHR13031">
    <property type="entry name" value="RIBONUCLEASE P SUBUNIT P30"/>
    <property type="match status" value="1"/>
</dbReference>